<evidence type="ECO:0000313" key="1">
    <source>
        <dbReference type="EMBL" id="GAA3386382.1"/>
    </source>
</evidence>
<protein>
    <recommendedName>
        <fullName evidence="3">DUF4192 domain-containing protein</fullName>
    </recommendedName>
</protein>
<evidence type="ECO:0008006" key="3">
    <source>
        <dbReference type="Google" id="ProtNLM"/>
    </source>
</evidence>
<dbReference type="EMBL" id="BAAAYN010000016">
    <property type="protein sequence ID" value="GAA3386382.1"/>
    <property type="molecule type" value="Genomic_DNA"/>
</dbReference>
<keyword evidence="2" id="KW-1185">Reference proteome</keyword>
<accession>A0ABP6SX68</accession>
<gene>
    <name evidence="1" type="ORF">GCM10020369_23490</name>
</gene>
<dbReference type="Proteomes" id="UP001501676">
    <property type="component" value="Unassembled WGS sequence"/>
</dbReference>
<organism evidence="1 2">
    <name type="scientific">Cryptosporangium minutisporangium</name>
    <dbReference type="NCBI Taxonomy" id="113569"/>
    <lineage>
        <taxon>Bacteria</taxon>
        <taxon>Bacillati</taxon>
        <taxon>Actinomycetota</taxon>
        <taxon>Actinomycetes</taxon>
        <taxon>Cryptosporangiales</taxon>
        <taxon>Cryptosporangiaceae</taxon>
        <taxon>Cryptosporangium</taxon>
    </lineage>
</organism>
<name>A0ABP6SX68_9ACTN</name>
<evidence type="ECO:0000313" key="2">
    <source>
        <dbReference type="Proteomes" id="UP001501676"/>
    </source>
</evidence>
<dbReference type="Pfam" id="PF13830">
    <property type="entry name" value="DUF4192"/>
    <property type="match status" value="1"/>
</dbReference>
<proteinExistence type="predicted"/>
<dbReference type="InterPro" id="IPR025447">
    <property type="entry name" value="DUF4192"/>
</dbReference>
<reference evidence="2" key="1">
    <citation type="journal article" date="2019" name="Int. J. Syst. Evol. Microbiol.">
        <title>The Global Catalogue of Microorganisms (GCM) 10K type strain sequencing project: providing services to taxonomists for standard genome sequencing and annotation.</title>
        <authorList>
            <consortium name="The Broad Institute Genomics Platform"/>
            <consortium name="The Broad Institute Genome Sequencing Center for Infectious Disease"/>
            <person name="Wu L."/>
            <person name="Ma J."/>
        </authorList>
    </citation>
    <scope>NUCLEOTIDE SEQUENCE [LARGE SCALE GENOMIC DNA]</scope>
    <source>
        <strain evidence="2">JCM 9458</strain>
    </source>
</reference>
<comment type="caution">
    <text evidence="1">The sequence shown here is derived from an EMBL/GenBank/DDBJ whole genome shotgun (WGS) entry which is preliminary data.</text>
</comment>
<sequence>MVSLVVGDDRLLVTTRKDLPPTAEACTDPGYRSAVWELMARIAENGSEALLVGYGPADRVEPAAALYTEASTAAGLRIGRVLRVDEGRFYCLTEGCRECPAEGTPYDPAASPLPAAATFHGMVALPGRESLAELIAPVTGPERARMTTASETAIDRLSALLPIPSPGQNALPSVPAEILSTGIAAVDAALQAAAAGRTLSDDEVAWLSAVLLFLSIRDHAWAACDGSTAQRELWADVTRRAEPRLAAAPASLLALTAYLGGDGALARVALDRALSAEPNYRMALLLSTALDASIHPDTLRRFDASPDQPHLSES</sequence>